<proteinExistence type="predicted"/>
<dbReference type="Proteomes" id="UP001500954">
    <property type="component" value="Unassembled WGS sequence"/>
</dbReference>
<dbReference type="RefSeq" id="WP_345006248.1">
    <property type="nucleotide sequence ID" value="NZ_BAABCY010000064.1"/>
</dbReference>
<evidence type="ECO:0008006" key="3">
    <source>
        <dbReference type="Google" id="ProtNLM"/>
    </source>
</evidence>
<gene>
    <name evidence="1" type="ORF">GCM10022395_22940</name>
</gene>
<reference evidence="2" key="1">
    <citation type="journal article" date="2019" name="Int. J. Syst. Evol. Microbiol.">
        <title>The Global Catalogue of Microorganisms (GCM) 10K type strain sequencing project: providing services to taxonomists for standard genome sequencing and annotation.</title>
        <authorList>
            <consortium name="The Broad Institute Genomics Platform"/>
            <consortium name="The Broad Institute Genome Sequencing Center for Infectious Disease"/>
            <person name="Wu L."/>
            <person name="Ma J."/>
        </authorList>
    </citation>
    <scope>NUCLEOTIDE SEQUENCE [LARGE SCALE GENOMIC DNA]</scope>
    <source>
        <strain evidence="2">JCM 17111</strain>
    </source>
</reference>
<dbReference type="EMBL" id="BAABCY010000064">
    <property type="protein sequence ID" value="GAA3573104.1"/>
    <property type="molecule type" value="Genomic_DNA"/>
</dbReference>
<sequence length="395" mass="45932">MKKQLIYLFTVFVCINCFSQISFDKGYYIDNSGKKIECLIKNSDWKNNPVEFQYRLLNDEEVKSIKTDQIKEFGIYNESKFYRSIVNLDKSSDVTSALSDVKEPIFEEQQLLLKVLVEGKASLYQYVNGNLTRFFFKTSNGNIEQLIFKRYKPEFSTIATNSYFKKQLWDALRCKGKPLEGVQGLDYRKQQLVNLFVRYNECTDTKFNNFNKKQRSSFLNLAIRPGMSSASLEVSSTAQEFKNADFGNKLGFRIGAEVEYVLPFNSNKWAVIAEPSYYNFKAEKELNTTAGTATVDYKSFEIPFGVRHYLFLNDNSRLFLNGLLVMNFSNSKIEYEKADELRIDPNASFSIGVGYKYYRYALELRHGLRRGIIGRQVSWKSDYERVSLIFGYTLF</sequence>
<evidence type="ECO:0000313" key="2">
    <source>
        <dbReference type="Proteomes" id="UP001500954"/>
    </source>
</evidence>
<protein>
    <recommendedName>
        <fullName evidence="3">tRNA modification GTPase</fullName>
    </recommendedName>
</protein>
<organism evidence="1 2">
    <name type="scientific">Snuella lapsa</name>
    <dbReference type="NCBI Taxonomy" id="870481"/>
    <lineage>
        <taxon>Bacteria</taxon>
        <taxon>Pseudomonadati</taxon>
        <taxon>Bacteroidota</taxon>
        <taxon>Flavobacteriia</taxon>
        <taxon>Flavobacteriales</taxon>
        <taxon>Flavobacteriaceae</taxon>
        <taxon>Snuella</taxon>
    </lineage>
</organism>
<accession>A0ABP6XVS0</accession>
<comment type="caution">
    <text evidence="1">The sequence shown here is derived from an EMBL/GenBank/DDBJ whole genome shotgun (WGS) entry which is preliminary data.</text>
</comment>
<keyword evidence="2" id="KW-1185">Reference proteome</keyword>
<name>A0ABP6XVS0_9FLAO</name>
<evidence type="ECO:0000313" key="1">
    <source>
        <dbReference type="EMBL" id="GAA3573104.1"/>
    </source>
</evidence>